<proteinExistence type="predicted"/>
<accession>A0A5C6MRD0</accession>
<evidence type="ECO:0000313" key="3">
    <source>
        <dbReference type="EMBL" id="TWW55927.1"/>
    </source>
</evidence>
<gene>
    <name evidence="3" type="ORF">D4764_09G0009770</name>
</gene>
<name>A0A5C6MRD0_9TELE</name>
<evidence type="ECO:0008006" key="5">
    <source>
        <dbReference type="Google" id="ProtNLM"/>
    </source>
</evidence>
<keyword evidence="2" id="KW-0472">Membrane</keyword>
<dbReference type="AlphaFoldDB" id="A0A5C6MRD0"/>
<evidence type="ECO:0000256" key="1">
    <source>
        <dbReference type="SAM" id="MobiDB-lite"/>
    </source>
</evidence>
<protein>
    <recommendedName>
        <fullName evidence="5">Calnexin</fullName>
    </recommendedName>
</protein>
<sequence length="108" mass="12228">MSGPTRGIKPQTTELLGSTPNSMIESFWSTTQQHPWLWGLYCFMVGLPIVLFISLRWPDKRFGPSNHQYYYMDSDDARSGDPQLTGMESEDKKEAADGAVLRKRGAKN</sequence>
<organism evidence="3 4">
    <name type="scientific">Takifugu flavidus</name>
    <name type="common">sansaifugu</name>
    <dbReference type="NCBI Taxonomy" id="433684"/>
    <lineage>
        <taxon>Eukaryota</taxon>
        <taxon>Metazoa</taxon>
        <taxon>Chordata</taxon>
        <taxon>Craniata</taxon>
        <taxon>Vertebrata</taxon>
        <taxon>Euteleostomi</taxon>
        <taxon>Actinopterygii</taxon>
        <taxon>Neopterygii</taxon>
        <taxon>Teleostei</taxon>
        <taxon>Neoteleostei</taxon>
        <taxon>Acanthomorphata</taxon>
        <taxon>Eupercaria</taxon>
        <taxon>Tetraodontiformes</taxon>
        <taxon>Tetradontoidea</taxon>
        <taxon>Tetraodontidae</taxon>
        <taxon>Takifugu</taxon>
    </lineage>
</organism>
<dbReference type="Proteomes" id="UP000324091">
    <property type="component" value="Chromosome 9"/>
</dbReference>
<feature type="transmembrane region" description="Helical" evidence="2">
    <location>
        <begin position="36"/>
        <end position="55"/>
    </location>
</feature>
<keyword evidence="2" id="KW-1133">Transmembrane helix</keyword>
<evidence type="ECO:0000313" key="4">
    <source>
        <dbReference type="Proteomes" id="UP000324091"/>
    </source>
</evidence>
<keyword evidence="4" id="KW-1185">Reference proteome</keyword>
<feature type="region of interest" description="Disordered" evidence="1">
    <location>
        <begin position="80"/>
        <end position="108"/>
    </location>
</feature>
<comment type="caution">
    <text evidence="3">The sequence shown here is derived from an EMBL/GenBank/DDBJ whole genome shotgun (WGS) entry which is preliminary data.</text>
</comment>
<keyword evidence="2" id="KW-0812">Transmembrane</keyword>
<evidence type="ECO:0000256" key="2">
    <source>
        <dbReference type="SAM" id="Phobius"/>
    </source>
</evidence>
<dbReference type="EMBL" id="RHFK02000022">
    <property type="protein sequence ID" value="TWW55927.1"/>
    <property type="molecule type" value="Genomic_DNA"/>
</dbReference>
<reference evidence="3 4" key="1">
    <citation type="submission" date="2019-04" db="EMBL/GenBank/DDBJ databases">
        <title>Chromosome genome assembly for Takifugu flavidus.</title>
        <authorList>
            <person name="Xiao S."/>
        </authorList>
    </citation>
    <scope>NUCLEOTIDE SEQUENCE [LARGE SCALE GENOMIC DNA]</scope>
    <source>
        <strain evidence="3">HTHZ2018</strain>
        <tissue evidence="3">Muscle</tissue>
    </source>
</reference>